<feature type="transmembrane region" description="Helical" evidence="2">
    <location>
        <begin position="106"/>
        <end position="131"/>
    </location>
</feature>
<protein>
    <submittedName>
        <fullName evidence="3">Uncharacterized protein</fullName>
    </submittedName>
</protein>
<evidence type="ECO:0000256" key="2">
    <source>
        <dbReference type="SAM" id="Phobius"/>
    </source>
</evidence>
<dbReference type="EMBL" id="BPQB01000009">
    <property type="protein sequence ID" value="GJE88511.1"/>
    <property type="molecule type" value="Genomic_DNA"/>
</dbReference>
<sequence>MASRRPDEAAGSGAQGQHLLETALLAAALLGHGPLTLRSEEKPLEALRSPTDTGLSSRTEESGVSAPSGSEEIGGSALPGADDNGRARRSAGTHRRDRAARTTWRVLLCWCRVLAFSFVLFFFLFIFSLFLRWCL</sequence>
<keyword evidence="2" id="KW-1133">Transmembrane helix</keyword>
<keyword evidence="4" id="KW-1185">Reference proteome</keyword>
<evidence type="ECO:0000313" key="3">
    <source>
        <dbReference type="EMBL" id="GJE88511.1"/>
    </source>
</evidence>
<evidence type="ECO:0000313" key="4">
    <source>
        <dbReference type="Proteomes" id="UP000703269"/>
    </source>
</evidence>
<evidence type="ECO:0000256" key="1">
    <source>
        <dbReference type="SAM" id="MobiDB-lite"/>
    </source>
</evidence>
<keyword evidence="2" id="KW-0812">Transmembrane</keyword>
<feature type="compositionally biased region" description="Basic residues" evidence="1">
    <location>
        <begin position="87"/>
        <end position="98"/>
    </location>
</feature>
<dbReference type="Proteomes" id="UP000703269">
    <property type="component" value="Unassembled WGS sequence"/>
</dbReference>
<proteinExistence type="predicted"/>
<accession>A0A9P3LAK6</accession>
<organism evidence="3 4">
    <name type="scientific">Phanerochaete sordida</name>
    <dbReference type="NCBI Taxonomy" id="48140"/>
    <lineage>
        <taxon>Eukaryota</taxon>
        <taxon>Fungi</taxon>
        <taxon>Dikarya</taxon>
        <taxon>Basidiomycota</taxon>
        <taxon>Agaricomycotina</taxon>
        <taxon>Agaricomycetes</taxon>
        <taxon>Polyporales</taxon>
        <taxon>Phanerochaetaceae</taxon>
        <taxon>Phanerochaete</taxon>
    </lineage>
</organism>
<keyword evidence="2" id="KW-0472">Membrane</keyword>
<name>A0A9P3LAK6_9APHY</name>
<comment type="caution">
    <text evidence="3">The sequence shown here is derived from an EMBL/GenBank/DDBJ whole genome shotgun (WGS) entry which is preliminary data.</text>
</comment>
<gene>
    <name evidence="3" type="ORF">PsYK624_045940</name>
</gene>
<reference evidence="3 4" key="1">
    <citation type="submission" date="2021-08" db="EMBL/GenBank/DDBJ databases">
        <title>Draft Genome Sequence of Phanerochaete sordida strain YK-624.</title>
        <authorList>
            <person name="Mori T."/>
            <person name="Dohra H."/>
            <person name="Suzuki T."/>
            <person name="Kawagishi H."/>
            <person name="Hirai H."/>
        </authorList>
    </citation>
    <scope>NUCLEOTIDE SEQUENCE [LARGE SCALE GENOMIC DNA]</scope>
    <source>
        <strain evidence="3 4">YK-624</strain>
    </source>
</reference>
<feature type="region of interest" description="Disordered" evidence="1">
    <location>
        <begin position="40"/>
        <end position="98"/>
    </location>
</feature>
<dbReference type="AlphaFoldDB" id="A0A9P3LAK6"/>